<evidence type="ECO:0000256" key="3">
    <source>
        <dbReference type="ARBA" id="ARBA00004910"/>
    </source>
</evidence>
<dbReference type="InterPro" id="IPR050765">
    <property type="entry name" value="Riboflavin_Biosynth_HTPR"/>
</dbReference>
<evidence type="ECO:0000256" key="4">
    <source>
        <dbReference type="ARBA" id="ARBA00005259"/>
    </source>
</evidence>
<evidence type="ECO:0000256" key="13">
    <source>
        <dbReference type="ARBA" id="ARBA00023002"/>
    </source>
</evidence>
<feature type="region of interest" description="Disordered" evidence="17">
    <location>
        <begin position="1"/>
        <end position="25"/>
    </location>
</feature>
<sequence length="407" mass="41534">MTSSRSDRDRAVLSCPNAASPNSALLDTPLPDSALPDSALLDAAVLDTAMQSALAAALDGPRGANPLVGAAVIAADGRIVTGRHLGAGTPHAEVDAITRARAAGIDLTRSTLVVTLEPCNHTGRTGPCTGAILDAGIPHVVHAIDDPNPQAAGGAALLRARGVHVESGVRAAEATALNDRWFRAYREGRPFVTLKLAQSLDGKVAAADGTSRWITSAASRAHAHTVRTRVDGILVGTGTVRADDPQLTARGADGALLDRQPRPVVLGSTPLSPESHLARNPRTLHLGAGDDAGDEAPTPLPDHLRTAAAEGISHLLVEGGPTVSGAFLAADLVDEIHLYTAPILLGDGLPAVRGLGATTLLEAHRFVLDAADSTSSNPAVLGPDVLTRLVPAPAPSPDLPSTSTPEI</sequence>
<dbReference type="Gene3D" id="3.40.140.10">
    <property type="entry name" value="Cytidine Deaminase, domain 2"/>
    <property type="match status" value="1"/>
</dbReference>
<reference evidence="19 20" key="1">
    <citation type="journal article" date="2019" name="Int. J. Syst. Evol. Microbiol.">
        <title>The Global Catalogue of Microorganisms (GCM) 10K type strain sequencing project: providing services to taxonomists for standard genome sequencing and annotation.</title>
        <authorList>
            <consortium name="The Broad Institute Genomics Platform"/>
            <consortium name="The Broad Institute Genome Sequencing Center for Infectious Disease"/>
            <person name="Wu L."/>
            <person name="Ma J."/>
        </authorList>
    </citation>
    <scope>NUCLEOTIDE SEQUENCE [LARGE SCALE GENOMIC DNA]</scope>
    <source>
        <strain evidence="19 20">JCM 14546</strain>
    </source>
</reference>
<comment type="function">
    <text evidence="1">Converts 2,5-diamino-6-(ribosylamino)-4(3h)-pyrimidinone 5'-phosphate into 5-amino-6-(ribosylamino)-2,4(1h,3h)-pyrimidinedione 5'-phosphate.</text>
</comment>
<keyword evidence="11" id="KW-0862">Zinc</keyword>
<dbReference type="EC" id="1.1.1.193" evidence="7"/>
<evidence type="ECO:0000256" key="10">
    <source>
        <dbReference type="ARBA" id="ARBA00022723"/>
    </source>
</evidence>
<dbReference type="Proteomes" id="UP001500755">
    <property type="component" value="Unassembled WGS sequence"/>
</dbReference>
<dbReference type="NCBIfam" id="TIGR00326">
    <property type="entry name" value="eubact_ribD"/>
    <property type="match status" value="1"/>
</dbReference>
<evidence type="ECO:0000256" key="11">
    <source>
        <dbReference type="ARBA" id="ARBA00022833"/>
    </source>
</evidence>
<dbReference type="Pfam" id="PF01872">
    <property type="entry name" value="RibD_C"/>
    <property type="match status" value="1"/>
</dbReference>
<dbReference type="InterPro" id="IPR016193">
    <property type="entry name" value="Cytidine_deaminase-like"/>
</dbReference>
<dbReference type="SUPFAM" id="SSF53597">
    <property type="entry name" value="Dihydrofolate reductase-like"/>
    <property type="match status" value="1"/>
</dbReference>
<dbReference type="InterPro" id="IPR002734">
    <property type="entry name" value="RibDG_C"/>
</dbReference>
<dbReference type="PANTHER" id="PTHR38011:SF7">
    <property type="entry name" value="2,5-DIAMINO-6-RIBOSYLAMINO-4(3H)-PYRIMIDINONE 5'-PHOSPHATE REDUCTASE"/>
    <property type="match status" value="1"/>
</dbReference>
<keyword evidence="10" id="KW-0479">Metal-binding</keyword>
<evidence type="ECO:0000256" key="7">
    <source>
        <dbReference type="ARBA" id="ARBA00013173"/>
    </source>
</evidence>
<dbReference type="EC" id="3.5.4.26" evidence="6"/>
<evidence type="ECO:0000256" key="14">
    <source>
        <dbReference type="ARBA" id="ARBA00023268"/>
    </source>
</evidence>
<evidence type="ECO:0000256" key="17">
    <source>
        <dbReference type="SAM" id="MobiDB-lite"/>
    </source>
</evidence>
<evidence type="ECO:0000256" key="2">
    <source>
        <dbReference type="ARBA" id="ARBA00004882"/>
    </source>
</evidence>
<feature type="domain" description="CMP/dCMP-type deaminase" evidence="18">
    <location>
        <begin position="44"/>
        <end position="156"/>
    </location>
</feature>
<evidence type="ECO:0000256" key="12">
    <source>
        <dbReference type="ARBA" id="ARBA00022857"/>
    </source>
</evidence>
<feature type="region of interest" description="Disordered" evidence="17">
    <location>
        <begin position="267"/>
        <end position="297"/>
    </location>
</feature>
<comment type="pathway">
    <text evidence="2">Cofactor biosynthesis; riboflavin biosynthesis; 5-amino-6-(D-ribitylamino)uracil from GTP: step 2/4.</text>
</comment>
<keyword evidence="9" id="KW-0686">Riboflavin biosynthesis</keyword>
<keyword evidence="12" id="KW-0521">NADP</keyword>
<dbReference type="PROSITE" id="PS00903">
    <property type="entry name" value="CYT_DCMP_DEAMINASES_1"/>
    <property type="match status" value="1"/>
</dbReference>
<comment type="caution">
    <text evidence="19">The sequence shown here is derived from an EMBL/GenBank/DDBJ whole genome shotgun (WGS) entry which is preliminary data.</text>
</comment>
<organism evidence="19 20">
    <name type="scientific">Brevibacterium samyangense</name>
    <dbReference type="NCBI Taxonomy" id="366888"/>
    <lineage>
        <taxon>Bacteria</taxon>
        <taxon>Bacillati</taxon>
        <taxon>Actinomycetota</taxon>
        <taxon>Actinomycetes</taxon>
        <taxon>Micrococcales</taxon>
        <taxon>Brevibacteriaceae</taxon>
        <taxon>Brevibacterium</taxon>
    </lineage>
</organism>
<dbReference type="InterPro" id="IPR016192">
    <property type="entry name" value="APOBEC/CMP_deaminase_Zn-bd"/>
</dbReference>
<dbReference type="PROSITE" id="PS51747">
    <property type="entry name" value="CYT_DCMP_DEAMINASES_2"/>
    <property type="match status" value="1"/>
</dbReference>
<comment type="catalytic activity">
    <reaction evidence="16">
        <text>2,5-diamino-6-hydroxy-4-(5-phosphoribosylamino)-pyrimidine + H2O + H(+) = 5-amino-6-(5-phospho-D-ribosylamino)uracil + NH4(+)</text>
        <dbReference type="Rhea" id="RHEA:21868"/>
        <dbReference type="ChEBI" id="CHEBI:15377"/>
        <dbReference type="ChEBI" id="CHEBI:15378"/>
        <dbReference type="ChEBI" id="CHEBI:28938"/>
        <dbReference type="ChEBI" id="CHEBI:58453"/>
        <dbReference type="ChEBI" id="CHEBI:58614"/>
        <dbReference type="EC" id="3.5.4.26"/>
    </reaction>
</comment>
<comment type="similarity">
    <text evidence="4">In the N-terminal section; belongs to the cytidine and deoxycytidylate deaminase family.</text>
</comment>
<proteinExistence type="inferred from homology"/>
<dbReference type="InterPro" id="IPR004794">
    <property type="entry name" value="Eubact_RibD"/>
</dbReference>
<dbReference type="EMBL" id="BAAANO010000023">
    <property type="protein sequence ID" value="GAA2011740.1"/>
    <property type="molecule type" value="Genomic_DNA"/>
</dbReference>
<dbReference type="SUPFAM" id="SSF53927">
    <property type="entry name" value="Cytidine deaminase-like"/>
    <property type="match status" value="1"/>
</dbReference>
<name>A0ABN2TJP6_9MICO</name>
<evidence type="ECO:0000256" key="6">
    <source>
        <dbReference type="ARBA" id="ARBA00012766"/>
    </source>
</evidence>
<keyword evidence="14" id="KW-0511">Multifunctional enzyme</keyword>
<feature type="compositionally biased region" description="Basic and acidic residues" evidence="17">
    <location>
        <begin position="1"/>
        <end position="11"/>
    </location>
</feature>
<dbReference type="Pfam" id="PF00383">
    <property type="entry name" value="dCMP_cyt_deam_1"/>
    <property type="match status" value="1"/>
</dbReference>
<protein>
    <recommendedName>
        <fullName evidence="8">Riboflavin biosynthesis protein RibD</fullName>
        <ecNumber evidence="7">1.1.1.193</ecNumber>
        <ecNumber evidence="6">3.5.4.26</ecNumber>
    </recommendedName>
</protein>
<evidence type="ECO:0000313" key="19">
    <source>
        <dbReference type="EMBL" id="GAA2011740.1"/>
    </source>
</evidence>
<dbReference type="RefSeq" id="WP_344310006.1">
    <property type="nucleotide sequence ID" value="NZ_BAAANO010000023.1"/>
</dbReference>
<evidence type="ECO:0000259" key="18">
    <source>
        <dbReference type="PROSITE" id="PS51747"/>
    </source>
</evidence>
<comment type="catalytic activity">
    <reaction evidence="15">
        <text>5-amino-6-(5-phospho-D-ribitylamino)uracil + NADP(+) = 5-amino-6-(5-phospho-D-ribosylamino)uracil + NADPH + H(+)</text>
        <dbReference type="Rhea" id="RHEA:17845"/>
        <dbReference type="ChEBI" id="CHEBI:15378"/>
        <dbReference type="ChEBI" id="CHEBI:57783"/>
        <dbReference type="ChEBI" id="CHEBI:58349"/>
        <dbReference type="ChEBI" id="CHEBI:58421"/>
        <dbReference type="ChEBI" id="CHEBI:58453"/>
        <dbReference type="EC" id="1.1.1.193"/>
    </reaction>
</comment>
<comment type="pathway">
    <text evidence="3">Cofactor biosynthesis; riboflavin biosynthesis; 5-amino-6-(D-ribitylamino)uracil from GTP: step 3/4.</text>
</comment>
<evidence type="ECO:0000256" key="8">
    <source>
        <dbReference type="ARBA" id="ARBA00019930"/>
    </source>
</evidence>
<evidence type="ECO:0000256" key="15">
    <source>
        <dbReference type="ARBA" id="ARBA00049861"/>
    </source>
</evidence>
<dbReference type="InterPro" id="IPR024072">
    <property type="entry name" value="DHFR-like_dom_sf"/>
</dbReference>
<dbReference type="InterPro" id="IPR002125">
    <property type="entry name" value="CMP_dCMP_dom"/>
</dbReference>
<accession>A0ABN2TJP6</accession>
<keyword evidence="13" id="KW-0560">Oxidoreductase</keyword>
<evidence type="ECO:0000256" key="16">
    <source>
        <dbReference type="ARBA" id="ARBA00049886"/>
    </source>
</evidence>
<gene>
    <name evidence="19" type="primary">ribD</name>
    <name evidence="19" type="ORF">GCM10009755_23930</name>
</gene>
<evidence type="ECO:0000256" key="1">
    <source>
        <dbReference type="ARBA" id="ARBA00002151"/>
    </source>
</evidence>
<dbReference type="PANTHER" id="PTHR38011">
    <property type="entry name" value="DIHYDROFOLATE REDUCTASE FAMILY PROTEIN (AFU_ORTHOLOGUE AFUA_8G06820)"/>
    <property type="match status" value="1"/>
</dbReference>
<evidence type="ECO:0000256" key="5">
    <source>
        <dbReference type="ARBA" id="ARBA00007417"/>
    </source>
</evidence>
<evidence type="ECO:0000313" key="20">
    <source>
        <dbReference type="Proteomes" id="UP001500755"/>
    </source>
</evidence>
<comment type="similarity">
    <text evidence="5">In the C-terminal section; belongs to the HTP reductase family.</text>
</comment>
<dbReference type="Gene3D" id="3.40.430.10">
    <property type="entry name" value="Dihydrofolate Reductase, subunit A"/>
    <property type="match status" value="1"/>
</dbReference>
<evidence type="ECO:0000256" key="9">
    <source>
        <dbReference type="ARBA" id="ARBA00022619"/>
    </source>
</evidence>
<keyword evidence="20" id="KW-1185">Reference proteome</keyword>